<dbReference type="SMART" id="SM00028">
    <property type="entry name" value="TPR"/>
    <property type="match status" value="2"/>
</dbReference>
<evidence type="ECO:0000256" key="1">
    <source>
        <dbReference type="PROSITE-ProRule" id="PRU00339"/>
    </source>
</evidence>
<proteinExistence type="predicted"/>
<evidence type="ECO:0000313" key="4">
    <source>
        <dbReference type="Proteomes" id="UP000192796"/>
    </source>
</evidence>
<dbReference type="OrthoDB" id="9808622at2"/>
<organism evidence="3 4">
    <name type="scientific">Niastella vici</name>
    <dbReference type="NCBI Taxonomy" id="1703345"/>
    <lineage>
        <taxon>Bacteria</taxon>
        <taxon>Pseudomonadati</taxon>
        <taxon>Bacteroidota</taxon>
        <taxon>Chitinophagia</taxon>
        <taxon>Chitinophagales</taxon>
        <taxon>Chitinophagaceae</taxon>
        <taxon>Niastella</taxon>
    </lineage>
</organism>
<keyword evidence="4" id="KW-1185">Reference proteome</keyword>
<dbReference type="InterPro" id="IPR011990">
    <property type="entry name" value="TPR-like_helical_dom_sf"/>
</dbReference>
<keyword evidence="2" id="KW-1133">Transmembrane helix</keyword>
<evidence type="ECO:0000313" key="3">
    <source>
        <dbReference type="EMBL" id="OQP59091.1"/>
    </source>
</evidence>
<feature type="transmembrane region" description="Helical" evidence="2">
    <location>
        <begin position="35"/>
        <end position="53"/>
    </location>
</feature>
<feature type="repeat" description="TPR" evidence="1">
    <location>
        <begin position="143"/>
        <end position="176"/>
    </location>
</feature>
<accession>A0A1V9FLC0</accession>
<comment type="caution">
    <text evidence="3">The sequence shown here is derived from an EMBL/GenBank/DDBJ whole genome shotgun (WGS) entry which is preliminary data.</text>
</comment>
<dbReference type="Pfam" id="PF13174">
    <property type="entry name" value="TPR_6"/>
    <property type="match status" value="2"/>
</dbReference>
<dbReference type="Gene3D" id="1.25.40.10">
    <property type="entry name" value="Tetratricopeptide repeat domain"/>
    <property type="match status" value="2"/>
</dbReference>
<dbReference type="Proteomes" id="UP000192796">
    <property type="component" value="Unassembled WGS sequence"/>
</dbReference>
<keyword evidence="2" id="KW-0472">Membrane</keyword>
<dbReference type="AlphaFoldDB" id="A0A1V9FLC0"/>
<dbReference type="STRING" id="1703345.A3860_38970"/>
<keyword evidence="2" id="KW-0812">Transmembrane</keyword>
<reference evidence="3 4" key="1">
    <citation type="submission" date="2016-03" db="EMBL/GenBank/DDBJ databases">
        <title>Niastella vici sp. nov., isolated from farmland soil.</title>
        <authorList>
            <person name="Chen L."/>
            <person name="Wang D."/>
            <person name="Yang S."/>
            <person name="Wang G."/>
        </authorList>
    </citation>
    <scope>NUCLEOTIDE SEQUENCE [LARGE SCALE GENOMIC DNA]</scope>
    <source>
        <strain evidence="3 4">DJ57</strain>
    </source>
</reference>
<dbReference type="Pfam" id="PF13181">
    <property type="entry name" value="TPR_8"/>
    <property type="match status" value="1"/>
</dbReference>
<dbReference type="EMBL" id="LVYD01000088">
    <property type="protein sequence ID" value="OQP59091.1"/>
    <property type="molecule type" value="Genomic_DNA"/>
</dbReference>
<dbReference type="RefSeq" id="WP_081155037.1">
    <property type="nucleotide sequence ID" value="NZ_LVYD01000088.1"/>
</dbReference>
<dbReference type="SUPFAM" id="SSF48452">
    <property type="entry name" value="TPR-like"/>
    <property type="match status" value="1"/>
</dbReference>
<protein>
    <submittedName>
        <fullName evidence="3">Uncharacterized protein</fullName>
    </submittedName>
</protein>
<sequence>MATDVKQVPEQPVERTTEDRIVDSARDFWGKNNKMITYVLSGVIILVGGYFAYNKFMKAPQETKAAEAIWKAEDYFRNDSFNLALNGDGVNAGFLKAAKNYSGTKAGNLSKFYAGACYLQLGDFNNAIKFLKDFSTNQVEVELRATGLLGDAYSELGKKQEAIDYYKKAGTMFDKDDVNSPEYLFRAAMLNQELGKSKDAIELLRLIKDKYPNSDRARTDVDKYLGKLGDLN</sequence>
<keyword evidence="1" id="KW-0802">TPR repeat</keyword>
<dbReference type="PROSITE" id="PS50005">
    <property type="entry name" value="TPR"/>
    <property type="match status" value="1"/>
</dbReference>
<name>A0A1V9FLC0_9BACT</name>
<dbReference type="InterPro" id="IPR019734">
    <property type="entry name" value="TPR_rpt"/>
</dbReference>
<gene>
    <name evidence="3" type="ORF">A3860_38970</name>
</gene>
<evidence type="ECO:0000256" key="2">
    <source>
        <dbReference type="SAM" id="Phobius"/>
    </source>
</evidence>